<comment type="similarity">
    <text evidence="1">Belongs to the bacterial ribosomal protein bS1 family.</text>
</comment>
<dbReference type="Proteomes" id="UP000199687">
    <property type="component" value="Unassembled WGS sequence"/>
</dbReference>
<dbReference type="PANTHER" id="PTHR10724">
    <property type="entry name" value="30S RIBOSOMAL PROTEIN S1"/>
    <property type="match status" value="1"/>
</dbReference>
<reference evidence="6 7" key="1">
    <citation type="submission" date="2016-10" db="EMBL/GenBank/DDBJ databases">
        <authorList>
            <person name="de Groot N.N."/>
        </authorList>
    </citation>
    <scope>NUCLEOTIDE SEQUENCE [LARGE SCALE GENOMIC DNA]</scope>
    <source>
        <strain evidence="6 7">CGMCC 1.7727</strain>
    </source>
</reference>
<dbReference type="GO" id="GO:0003735">
    <property type="term" value="F:structural constituent of ribosome"/>
    <property type="evidence" value="ECO:0007669"/>
    <property type="project" value="TreeGrafter"/>
</dbReference>
<dbReference type="EMBL" id="FOGL01000010">
    <property type="protein sequence ID" value="SER77822.1"/>
    <property type="molecule type" value="Genomic_DNA"/>
</dbReference>
<keyword evidence="2" id="KW-0689">Ribosomal protein</keyword>
<gene>
    <name evidence="6" type="ORF">SAMN04487944_1104</name>
</gene>
<protein>
    <submittedName>
        <fullName evidence="6">General stress protein 13</fullName>
    </submittedName>
</protein>
<keyword evidence="4" id="KW-1133">Transmembrane helix</keyword>
<dbReference type="PANTHER" id="PTHR10724:SF7">
    <property type="entry name" value="SMALL RIBOSOMAL SUBUNIT PROTEIN BS1C"/>
    <property type="match status" value="1"/>
</dbReference>
<evidence type="ECO:0000256" key="3">
    <source>
        <dbReference type="ARBA" id="ARBA00023274"/>
    </source>
</evidence>
<evidence type="ECO:0000256" key="1">
    <source>
        <dbReference type="ARBA" id="ARBA00006767"/>
    </source>
</evidence>
<sequence>MITFLFFYKIFAIIKGIMLTLLIVYETFYISIKTVQGDEVMSNEFHVGDTVDGVVTGVQPYGAFIALTDEIQGLVHISEITNGYVKDIHEHIKEGDKVKVKILEIDQDNNKYALSIRALNENESINKHTDEGNISEKEGEHGFNTLKDKLKEWIKQSE</sequence>
<dbReference type="GO" id="GO:0003729">
    <property type="term" value="F:mRNA binding"/>
    <property type="evidence" value="ECO:0007669"/>
    <property type="project" value="TreeGrafter"/>
</dbReference>
<dbReference type="NCBIfam" id="NF040579">
    <property type="entry name" value="S1_dom_CvfD"/>
    <property type="match status" value="1"/>
</dbReference>
<dbReference type="InterPro" id="IPR050437">
    <property type="entry name" value="Ribos_protein_bS1-like"/>
</dbReference>
<organism evidence="6 7">
    <name type="scientific">Gracilibacillus ureilyticus</name>
    <dbReference type="NCBI Taxonomy" id="531814"/>
    <lineage>
        <taxon>Bacteria</taxon>
        <taxon>Bacillati</taxon>
        <taxon>Bacillota</taxon>
        <taxon>Bacilli</taxon>
        <taxon>Bacillales</taxon>
        <taxon>Bacillaceae</taxon>
        <taxon>Gracilibacillus</taxon>
    </lineage>
</organism>
<name>A0A1H9RYF8_9BACI</name>
<dbReference type="GO" id="GO:0006412">
    <property type="term" value="P:translation"/>
    <property type="evidence" value="ECO:0007669"/>
    <property type="project" value="TreeGrafter"/>
</dbReference>
<dbReference type="InterPro" id="IPR003029">
    <property type="entry name" value="S1_domain"/>
</dbReference>
<dbReference type="PROSITE" id="PS50126">
    <property type="entry name" value="S1"/>
    <property type="match status" value="1"/>
</dbReference>
<evidence type="ECO:0000256" key="2">
    <source>
        <dbReference type="ARBA" id="ARBA00022980"/>
    </source>
</evidence>
<dbReference type="InterPro" id="IPR012340">
    <property type="entry name" value="NA-bd_OB-fold"/>
</dbReference>
<dbReference type="Gene3D" id="2.40.50.140">
    <property type="entry name" value="Nucleic acid-binding proteins"/>
    <property type="match status" value="1"/>
</dbReference>
<feature type="domain" description="S1 motif" evidence="5">
    <location>
        <begin position="48"/>
        <end position="117"/>
    </location>
</feature>
<dbReference type="Pfam" id="PF00575">
    <property type="entry name" value="S1"/>
    <property type="match status" value="1"/>
</dbReference>
<evidence type="ECO:0000259" key="5">
    <source>
        <dbReference type="PROSITE" id="PS50126"/>
    </source>
</evidence>
<keyword evidence="7" id="KW-1185">Reference proteome</keyword>
<dbReference type="SUPFAM" id="SSF50249">
    <property type="entry name" value="Nucleic acid-binding proteins"/>
    <property type="match status" value="1"/>
</dbReference>
<dbReference type="FunFam" id="2.40.50.140:FF:000051">
    <property type="entry name" value="RNA-binding transcriptional accessory protein"/>
    <property type="match status" value="1"/>
</dbReference>
<proteinExistence type="inferred from homology"/>
<dbReference type="GO" id="GO:0005737">
    <property type="term" value="C:cytoplasm"/>
    <property type="evidence" value="ECO:0007669"/>
    <property type="project" value="UniProtKB-ARBA"/>
</dbReference>
<dbReference type="GO" id="GO:0005840">
    <property type="term" value="C:ribosome"/>
    <property type="evidence" value="ECO:0007669"/>
    <property type="project" value="UniProtKB-KW"/>
</dbReference>
<accession>A0A1H9RYF8</accession>
<dbReference type="GO" id="GO:1990904">
    <property type="term" value="C:ribonucleoprotein complex"/>
    <property type="evidence" value="ECO:0007669"/>
    <property type="project" value="UniProtKB-KW"/>
</dbReference>
<dbReference type="SMART" id="SM00316">
    <property type="entry name" value="S1"/>
    <property type="match status" value="1"/>
</dbReference>
<dbReference type="AlphaFoldDB" id="A0A1H9RYF8"/>
<evidence type="ECO:0000256" key="4">
    <source>
        <dbReference type="SAM" id="Phobius"/>
    </source>
</evidence>
<keyword evidence="4" id="KW-0472">Membrane</keyword>
<keyword evidence="4" id="KW-0812">Transmembrane</keyword>
<dbReference type="STRING" id="531814.SAMN04487944_1104"/>
<evidence type="ECO:0000313" key="6">
    <source>
        <dbReference type="EMBL" id="SER77822.1"/>
    </source>
</evidence>
<dbReference type="NCBIfam" id="NF005973">
    <property type="entry name" value="PRK08059.1"/>
    <property type="match status" value="1"/>
</dbReference>
<evidence type="ECO:0000313" key="7">
    <source>
        <dbReference type="Proteomes" id="UP000199687"/>
    </source>
</evidence>
<feature type="transmembrane region" description="Helical" evidence="4">
    <location>
        <begin position="6"/>
        <end position="25"/>
    </location>
</feature>
<keyword evidence="3" id="KW-0687">Ribonucleoprotein</keyword>